<feature type="domain" description="DUF6923" evidence="1">
    <location>
        <begin position="2"/>
        <end position="179"/>
    </location>
</feature>
<reference evidence="2 3" key="1">
    <citation type="submission" date="2024-02" db="EMBL/GenBank/DDBJ databases">
        <title>De novo assembly and annotation of 12 fungi associated with fruit tree decline syndrome in Ontario, Canada.</title>
        <authorList>
            <person name="Sulman M."/>
            <person name="Ellouze W."/>
            <person name="Ilyukhin E."/>
        </authorList>
    </citation>
    <scope>NUCLEOTIDE SEQUENCE [LARGE SCALE GENOMIC DNA]</scope>
    <source>
        <strain evidence="2 3">M11/M66-122</strain>
    </source>
</reference>
<evidence type="ECO:0000259" key="1">
    <source>
        <dbReference type="Pfam" id="PF21959"/>
    </source>
</evidence>
<name>A0AAN9YK99_9PEZI</name>
<dbReference type="InterPro" id="IPR054215">
    <property type="entry name" value="DUF6923"/>
</dbReference>
<dbReference type="EMBL" id="JAKJXP020000085">
    <property type="protein sequence ID" value="KAK7748248.1"/>
    <property type="molecule type" value="Genomic_DNA"/>
</dbReference>
<dbReference type="SUPFAM" id="SSF50956">
    <property type="entry name" value="Thermostable phytase (3-phytase)"/>
    <property type="match status" value="1"/>
</dbReference>
<comment type="caution">
    <text evidence="2">The sequence shown here is derived from an EMBL/GenBank/DDBJ whole genome shotgun (WGS) entry which is preliminary data.</text>
</comment>
<dbReference type="Proteomes" id="UP001320420">
    <property type="component" value="Unassembled WGS sequence"/>
</dbReference>
<evidence type="ECO:0000313" key="2">
    <source>
        <dbReference type="EMBL" id="KAK7748248.1"/>
    </source>
</evidence>
<keyword evidence="3" id="KW-1185">Reference proteome</keyword>
<accession>A0AAN9YK99</accession>
<evidence type="ECO:0000313" key="3">
    <source>
        <dbReference type="Proteomes" id="UP001320420"/>
    </source>
</evidence>
<gene>
    <name evidence="2" type="ORF">SLS62_008800</name>
</gene>
<protein>
    <recommendedName>
        <fullName evidence="1">DUF6923 domain-containing protein</fullName>
    </recommendedName>
</protein>
<dbReference type="AlphaFoldDB" id="A0AAN9YK99"/>
<proteinExistence type="predicted"/>
<organism evidence="2 3">
    <name type="scientific">Diatrype stigma</name>
    <dbReference type="NCBI Taxonomy" id="117547"/>
    <lineage>
        <taxon>Eukaryota</taxon>
        <taxon>Fungi</taxon>
        <taxon>Dikarya</taxon>
        <taxon>Ascomycota</taxon>
        <taxon>Pezizomycotina</taxon>
        <taxon>Sordariomycetes</taxon>
        <taxon>Xylariomycetidae</taxon>
        <taxon>Xylariales</taxon>
        <taxon>Diatrypaceae</taxon>
        <taxon>Diatrype</taxon>
    </lineage>
</organism>
<dbReference type="Pfam" id="PF21959">
    <property type="entry name" value="DUF6923"/>
    <property type="match status" value="1"/>
</dbReference>
<sequence>MIRISSSGLSVVFGSLSFTINGGDVDEKGYYWGTDTGNNWVQIDLRPGSTTYGQTISAGTVAVAPDYPIYDWAYVAGGGDYLYAVAYSPGIIGLLNASTFLLQFNRATKAWKTIANYGNIVPRLLSSTTWGAVYASDDKALYASENGSGQIWKLPLSGAPASPISYGPTSTTNDGARCINAKGL</sequence>